<proteinExistence type="predicted"/>
<dbReference type="Gene3D" id="3.30.2300.10">
    <property type="entry name" value="THUMP superfamily"/>
    <property type="match status" value="1"/>
</dbReference>
<dbReference type="SUPFAM" id="SSF143437">
    <property type="entry name" value="THUMP domain-like"/>
    <property type="match status" value="1"/>
</dbReference>
<dbReference type="PANTHER" id="PTHR13452:SF10">
    <property type="entry name" value="THUMP DOMAIN-CONTAINING PROTEIN 1"/>
    <property type="match status" value="1"/>
</dbReference>
<name>A0A024TR85_9STRA</name>
<dbReference type="STRING" id="157072.A0A024TR85"/>
<dbReference type="Pfam" id="PF02926">
    <property type="entry name" value="THUMP"/>
    <property type="match status" value="1"/>
</dbReference>
<evidence type="ECO:0000313" key="4">
    <source>
        <dbReference type="EMBL" id="ETV96141.1"/>
    </source>
</evidence>
<dbReference type="InterPro" id="IPR040183">
    <property type="entry name" value="THUMPD1-like"/>
</dbReference>
<feature type="compositionally biased region" description="Acidic residues" evidence="2">
    <location>
        <begin position="284"/>
        <end position="293"/>
    </location>
</feature>
<dbReference type="FunFam" id="3.30.2300.10:FF:000001">
    <property type="entry name" value="THUMP domain-containing protein 1"/>
    <property type="match status" value="1"/>
</dbReference>
<dbReference type="RefSeq" id="XP_008875452.1">
    <property type="nucleotide sequence ID" value="XM_008877230.1"/>
</dbReference>
<dbReference type="GeneID" id="20087824"/>
<gene>
    <name evidence="4" type="ORF">H310_10774</name>
</gene>
<feature type="region of interest" description="Disordered" evidence="2">
    <location>
        <begin position="1"/>
        <end position="22"/>
    </location>
</feature>
<keyword evidence="1" id="KW-0694">RNA-binding</keyword>
<dbReference type="CDD" id="cd11717">
    <property type="entry name" value="THUMP_THUMPD1_like"/>
    <property type="match status" value="1"/>
</dbReference>
<dbReference type="PANTHER" id="PTHR13452">
    <property type="entry name" value="THUMP DOMAIN CONTAINING PROTEIN 1-RELATED"/>
    <property type="match status" value="1"/>
</dbReference>
<feature type="compositionally biased region" description="Basic and acidic residues" evidence="2">
    <location>
        <begin position="267"/>
        <end position="283"/>
    </location>
</feature>
<feature type="domain" description="THUMP" evidence="3">
    <location>
        <begin position="144"/>
        <end position="248"/>
    </location>
</feature>
<accession>A0A024TR85</accession>
<dbReference type="SMART" id="SM00981">
    <property type="entry name" value="THUMP"/>
    <property type="match status" value="1"/>
</dbReference>
<evidence type="ECO:0000256" key="2">
    <source>
        <dbReference type="SAM" id="MobiDB-lite"/>
    </source>
</evidence>
<dbReference type="EMBL" id="KI913978">
    <property type="protein sequence ID" value="ETV96141.1"/>
    <property type="molecule type" value="Genomic_DNA"/>
</dbReference>
<dbReference type="GO" id="GO:0006400">
    <property type="term" value="P:tRNA modification"/>
    <property type="evidence" value="ECO:0007669"/>
    <property type="project" value="InterPro"/>
</dbReference>
<dbReference type="PROSITE" id="PS51165">
    <property type="entry name" value="THUMP"/>
    <property type="match status" value="1"/>
</dbReference>
<feature type="region of interest" description="Disordered" evidence="2">
    <location>
        <begin position="267"/>
        <end position="293"/>
    </location>
</feature>
<dbReference type="GO" id="GO:0003723">
    <property type="term" value="F:RNA binding"/>
    <property type="evidence" value="ECO:0007669"/>
    <property type="project" value="UniProtKB-UniRule"/>
</dbReference>
<dbReference type="InterPro" id="IPR004114">
    <property type="entry name" value="THUMP_dom"/>
</dbReference>
<dbReference type="VEuPathDB" id="FungiDB:H310_10774"/>
<dbReference type="OrthoDB" id="367221at2759"/>
<dbReference type="eggNOG" id="KOG3943">
    <property type="taxonomic scope" value="Eukaryota"/>
</dbReference>
<reference evidence="4" key="1">
    <citation type="submission" date="2013-12" db="EMBL/GenBank/DDBJ databases">
        <title>The Genome Sequence of Aphanomyces invadans NJM9701.</title>
        <authorList>
            <consortium name="The Broad Institute Genomics Platform"/>
            <person name="Russ C."/>
            <person name="Tyler B."/>
            <person name="van West P."/>
            <person name="Dieguez-Uribeondo J."/>
            <person name="Young S.K."/>
            <person name="Zeng Q."/>
            <person name="Gargeya S."/>
            <person name="Fitzgerald M."/>
            <person name="Abouelleil A."/>
            <person name="Alvarado L."/>
            <person name="Chapman S.B."/>
            <person name="Gainer-Dewar J."/>
            <person name="Goldberg J."/>
            <person name="Griggs A."/>
            <person name="Gujja S."/>
            <person name="Hansen M."/>
            <person name="Howarth C."/>
            <person name="Imamovic A."/>
            <person name="Ireland A."/>
            <person name="Larimer J."/>
            <person name="McCowan C."/>
            <person name="Murphy C."/>
            <person name="Pearson M."/>
            <person name="Poon T.W."/>
            <person name="Priest M."/>
            <person name="Roberts A."/>
            <person name="Saif S."/>
            <person name="Shea T."/>
            <person name="Sykes S."/>
            <person name="Wortman J."/>
            <person name="Nusbaum C."/>
            <person name="Birren B."/>
        </authorList>
    </citation>
    <scope>NUCLEOTIDE SEQUENCE [LARGE SCALE GENOMIC DNA]</scope>
    <source>
        <strain evidence="4">NJM9701</strain>
    </source>
</reference>
<organism evidence="4">
    <name type="scientific">Aphanomyces invadans</name>
    <dbReference type="NCBI Taxonomy" id="157072"/>
    <lineage>
        <taxon>Eukaryota</taxon>
        <taxon>Sar</taxon>
        <taxon>Stramenopiles</taxon>
        <taxon>Oomycota</taxon>
        <taxon>Saprolegniomycetes</taxon>
        <taxon>Saprolegniales</taxon>
        <taxon>Verrucalvaceae</taxon>
        <taxon>Aphanomyces</taxon>
    </lineage>
</organism>
<feature type="region of interest" description="Disordered" evidence="2">
    <location>
        <begin position="63"/>
        <end position="89"/>
    </location>
</feature>
<dbReference type="AlphaFoldDB" id="A0A024TR85"/>
<evidence type="ECO:0000256" key="1">
    <source>
        <dbReference type="PROSITE-ProRule" id="PRU00529"/>
    </source>
</evidence>
<sequence>MADATGSTKRKGQWSAAASHKKRHVASTAKGFSAVLVTCDKTKERQVVKDILNILNDAADVLYPTQDDEDDGRNGTAAATEDDDKPKSSAELLQEEIDGLKNDAKIRKTGRFSALDSGVKGIILVQFLDQTMDVKKIIGHIFDQVQKTMEFSSRFIQRMIPLEKLCYPSVEEIAACATPFIERQFKDTTGLQFAVEVRKRNSGNIVTMDIINACVAVVGPQHKVNLTTPDVVILIEIFKNVCGVSVVTNFHQHKKFNVRMILEPHVKGDKKQADQNDETKADDATEDANDNDK</sequence>
<evidence type="ECO:0000259" key="3">
    <source>
        <dbReference type="PROSITE" id="PS51165"/>
    </source>
</evidence>
<protein>
    <recommendedName>
        <fullName evidence="3">THUMP domain-containing protein</fullName>
    </recommendedName>
</protein>